<keyword evidence="3" id="KW-1185">Reference proteome</keyword>
<protein>
    <submittedName>
        <fullName evidence="2">Uncharacterized protein</fullName>
    </submittedName>
</protein>
<comment type="caution">
    <text evidence="2">The sequence shown here is derived from an EMBL/GenBank/DDBJ whole genome shotgun (WGS) entry which is preliminary data.</text>
</comment>
<evidence type="ECO:0000313" key="2">
    <source>
        <dbReference type="EMBL" id="CAK9034080.1"/>
    </source>
</evidence>
<dbReference type="Proteomes" id="UP001642464">
    <property type="component" value="Unassembled WGS sequence"/>
</dbReference>
<evidence type="ECO:0000313" key="3">
    <source>
        <dbReference type="Proteomes" id="UP001642464"/>
    </source>
</evidence>
<accession>A0ABP0L4R5</accession>
<keyword evidence="1" id="KW-0472">Membrane</keyword>
<feature type="transmembrane region" description="Helical" evidence="1">
    <location>
        <begin position="288"/>
        <end position="309"/>
    </location>
</feature>
<dbReference type="EMBL" id="CAXAMM010014558">
    <property type="protein sequence ID" value="CAK9034080.1"/>
    <property type="molecule type" value="Genomic_DNA"/>
</dbReference>
<reference evidence="2 3" key="1">
    <citation type="submission" date="2024-02" db="EMBL/GenBank/DDBJ databases">
        <authorList>
            <person name="Chen Y."/>
            <person name="Shah S."/>
            <person name="Dougan E. K."/>
            <person name="Thang M."/>
            <person name="Chan C."/>
        </authorList>
    </citation>
    <scope>NUCLEOTIDE SEQUENCE [LARGE SCALE GENOMIC DNA]</scope>
</reference>
<feature type="transmembrane region" description="Helical" evidence="1">
    <location>
        <begin position="433"/>
        <end position="450"/>
    </location>
</feature>
<proteinExistence type="predicted"/>
<organism evidence="2 3">
    <name type="scientific">Durusdinium trenchii</name>
    <dbReference type="NCBI Taxonomy" id="1381693"/>
    <lineage>
        <taxon>Eukaryota</taxon>
        <taxon>Sar</taxon>
        <taxon>Alveolata</taxon>
        <taxon>Dinophyceae</taxon>
        <taxon>Suessiales</taxon>
        <taxon>Symbiodiniaceae</taxon>
        <taxon>Durusdinium</taxon>
    </lineage>
</organism>
<name>A0ABP0L4R5_9DINO</name>
<gene>
    <name evidence="2" type="ORF">SCF082_LOCUS20739</name>
</gene>
<keyword evidence="1" id="KW-0812">Transmembrane</keyword>
<feature type="transmembrane region" description="Helical" evidence="1">
    <location>
        <begin position="365"/>
        <end position="382"/>
    </location>
</feature>
<sequence>MFRRIVKRWKRALGRAPDAKALMEDSEDAPSSCLDESQLVDVDSDSDSLDDSSWGTHEDALWAPMFYRLERVEKDKESTPRCSDYTMVRELGVVPNSSACYIHQMWRLDCVYPLLTLSMFPQKLDLDKNGYWSVGEAEEVSDRLRDLGSAMASNFSSNLLRMAKYDFNHRPGSRSDPKHFRHLDMDFFRHYRGRIKMCLPTDPNICGNLAAHGKLRDMLPDVDDADERVRECIGNFEHFCLPLYGSDYRWIHYTTSKLCGDPSFELRDGVNVVTYDAVSIYKGEPDSILGRTFVSFLVLLLFIWGMLMVSEFRSCYNFLLVVWHTPSTRSGLRVHRKPWEDGGEVAAQKPQGLCDGLRRISQDRLVIAVVILVVGANFLTATNNLQDLVLNSTALCFLIEVDNMIHASFLGDGFEKRVTDQCYKLSIPAATQGTWQPLVLLAIVLLLGHGQKPHLITGIMDKSTFWMVMGFDSDPIIHNIL</sequence>
<evidence type="ECO:0000256" key="1">
    <source>
        <dbReference type="SAM" id="Phobius"/>
    </source>
</evidence>
<keyword evidence="1" id="KW-1133">Transmembrane helix</keyword>